<protein>
    <submittedName>
        <fullName evidence="2">Uncharacterized protein</fullName>
    </submittedName>
</protein>
<feature type="compositionally biased region" description="Polar residues" evidence="1">
    <location>
        <begin position="44"/>
        <end position="56"/>
    </location>
</feature>
<dbReference type="EMBL" id="JAVLET010000005">
    <property type="protein sequence ID" value="KAL0469361.1"/>
    <property type="molecule type" value="Genomic_DNA"/>
</dbReference>
<dbReference type="Proteomes" id="UP001451303">
    <property type="component" value="Unassembled WGS sequence"/>
</dbReference>
<sequence length="265" mass="30239">MEVNPPTTPRGPSKRVSHSSEDSGLPQPRNQKRQRTVECEESAHNPSDPSSNQAITSPGKIPESRHKDEESEGESAVSEPMDIEPEGITDTQIHITDDHNLPLHRNTRRPISVPVEPELSTSEIDDLLSDSELHLDSEAEESNSVAKESPSRRITSRNEEEYYVAMSGLEYYNSLPEPDLRREAIRWMEENSRADPKGTVVYPPPWYIATRFDPPRPRLWIKDFFSGKVRPRQLVNDRLAEMTVAQREKWAREHGMGGYDDEDTE</sequence>
<proteinExistence type="predicted"/>
<accession>A0ABR3D9J5</accession>
<gene>
    <name evidence="2" type="ORF">QR685DRAFT_544907</name>
</gene>
<evidence type="ECO:0000256" key="1">
    <source>
        <dbReference type="SAM" id="MobiDB-lite"/>
    </source>
</evidence>
<organism evidence="2 3">
    <name type="scientific">Neurospora intermedia</name>
    <dbReference type="NCBI Taxonomy" id="5142"/>
    <lineage>
        <taxon>Eukaryota</taxon>
        <taxon>Fungi</taxon>
        <taxon>Dikarya</taxon>
        <taxon>Ascomycota</taxon>
        <taxon>Pezizomycotina</taxon>
        <taxon>Sordariomycetes</taxon>
        <taxon>Sordariomycetidae</taxon>
        <taxon>Sordariales</taxon>
        <taxon>Sordariaceae</taxon>
        <taxon>Neurospora</taxon>
    </lineage>
</organism>
<comment type="caution">
    <text evidence="2">The sequence shown here is derived from an EMBL/GenBank/DDBJ whole genome shotgun (WGS) entry which is preliminary data.</text>
</comment>
<name>A0ABR3D9J5_NEUIN</name>
<reference evidence="2 3" key="1">
    <citation type="submission" date="2023-09" db="EMBL/GenBank/DDBJ databases">
        <title>Multi-omics analysis of a traditional fermented food reveals byproduct-associated fungal strains for waste-to-food upcycling.</title>
        <authorList>
            <consortium name="Lawrence Berkeley National Laboratory"/>
            <person name="Rekdal V.M."/>
            <person name="Villalobos-Escobedo J.M."/>
            <person name="Rodriguez-Valeron N."/>
            <person name="Garcia M.O."/>
            <person name="Vasquez D.P."/>
            <person name="Damayanti I."/>
            <person name="Sorensen P.M."/>
            <person name="Baidoo E.E."/>
            <person name="De Carvalho A.C."/>
            <person name="Riley R."/>
            <person name="Lipzen A."/>
            <person name="He G."/>
            <person name="Yan M."/>
            <person name="Haridas S."/>
            <person name="Daum C."/>
            <person name="Yoshinaga Y."/>
            <person name="Ng V."/>
            <person name="Grigoriev I.V."/>
            <person name="Munk R."/>
            <person name="Nuraida L."/>
            <person name="Wijaya C.H."/>
            <person name="Morales P.-C."/>
            <person name="Keasling J.D."/>
        </authorList>
    </citation>
    <scope>NUCLEOTIDE SEQUENCE [LARGE SCALE GENOMIC DNA]</scope>
    <source>
        <strain evidence="2 3">FGSC 2613</strain>
    </source>
</reference>
<keyword evidence="3" id="KW-1185">Reference proteome</keyword>
<evidence type="ECO:0000313" key="3">
    <source>
        <dbReference type="Proteomes" id="UP001451303"/>
    </source>
</evidence>
<feature type="region of interest" description="Disordered" evidence="1">
    <location>
        <begin position="1"/>
        <end position="157"/>
    </location>
</feature>
<evidence type="ECO:0000313" key="2">
    <source>
        <dbReference type="EMBL" id="KAL0469361.1"/>
    </source>
</evidence>